<dbReference type="SUPFAM" id="SSF48726">
    <property type="entry name" value="Immunoglobulin"/>
    <property type="match status" value="1"/>
</dbReference>
<dbReference type="PROSITE" id="PS50853">
    <property type="entry name" value="FN3"/>
    <property type="match status" value="1"/>
</dbReference>
<name>A0A4W3JJX7_CALMI</name>
<keyword evidence="2" id="KW-0393">Immunoglobulin domain</keyword>
<feature type="domain" description="Ig-like" evidence="3">
    <location>
        <begin position="8"/>
        <end position="98"/>
    </location>
</feature>
<dbReference type="InterPro" id="IPR036179">
    <property type="entry name" value="Ig-like_dom_sf"/>
</dbReference>
<dbReference type="AlphaFoldDB" id="A0A4W3JJX7"/>
<dbReference type="InParanoid" id="A0A4W3JJX7"/>
<dbReference type="InterPro" id="IPR003961">
    <property type="entry name" value="FN3_dom"/>
</dbReference>
<dbReference type="InterPro" id="IPR007110">
    <property type="entry name" value="Ig-like_dom"/>
</dbReference>
<keyword evidence="6" id="KW-1185">Reference proteome</keyword>
<evidence type="ECO:0000256" key="1">
    <source>
        <dbReference type="ARBA" id="ARBA00022737"/>
    </source>
</evidence>
<reference evidence="6" key="3">
    <citation type="journal article" date="2014" name="Nature">
        <title>Elephant shark genome provides unique insights into gnathostome evolution.</title>
        <authorList>
            <consortium name="International Elephant Shark Genome Sequencing Consortium"/>
            <person name="Venkatesh B."/>
            <person name="Lee A.P."/>
            <person name="Ravi V."/>
            <person name="Maurya A.K."/>
            <person name="Lian M.M."/>
            <person name="Swann J.B."/>
            <person name="Ohta Y."/>
            <person name="Flajnik M.F."/>
            <person name="Sutoh Y."/>
            <person name="Kasahara M."/>
            <person name="Hoon S."/>
            <person name="Gangu V."/>
            <person name="Roy S.W."/>
            <person name="Irimia M."/>
            <person name="Korzh V."/>
            <person name="Kondrychyn I."/>
            <person name="Lim Z.W."/>
            <person name="Tay B.H."/>
            <person name="Tohari S."/>
            <person name="Kong K.W."/>
            <person name="Ho S."/>
            <person name="Lorente-Galdos B."/>
            <person name="Quilez J."/>
            <person name="Marques-Bonet T."/>
            <person name="Raney B.J."/>
            <person name="Ingham P.W."/>
            <person name="Tay A."/>
            <person name="Hillier L.W."/>
            <person name="Minx P."/>
            <person name="Boehm T."/>
            <person name="Wilson R.K."/>
            <person name="Brenner S."/>
            <person name="Warren W.C."/>
        </authorList>
    </citation>
    <scope>NUCLEOTIDE SEQUENCE [LARGE SCALE GENOMIC DNA]</scope>
</reference>
<dbReference type="InterPro" id="IPR013783">
    <property type="entry name" value="Ig-like_fold"/>
</dbReference>
<reference evidence="5" key="5">
    <citation type="submission" date="2025-09" db="UniProtKB">
        <authorList>
            <consortium name="Ensembl"/>
        </authorList>
    </citation>
    <scope>IDENTIFICATION</scope>
</reference>
<dbReference type="PROSITE" id="PS50835">
    <property type="entry name" value="IG_LIKE"/>
    <property type="match status" value="1"/>
</dbReference>
<keyword evidence="1" id="KW-0677">Repeat</keyword>
<dbReference type="GeneTree" id="ENSGT01110000267173"/>
<feature type="domain" description="Fibronectin type-III" evidence="4">
    <location>
        <begin position="103"/>
        <end position="197"/>
    </location>
</feature>
<dbReference type="FunFam" id="2.60.40.10:FF:000003">
    <property type="entry name" value="Titin isoform E"/>
    <property type="match status" value="1"/>
</dbReference>
<dbReference type="OMA" id="VNICIED"/>
<dbReference type="PANTHER" id="PTHR14340">
    <property type="entry name" value="MICROFIBRIL-ASSOCIATED GLYCOPROTEIN 3"/>
    <property type="match status" value="1"/>
</dbReference>
<evidence type="ECO:0000259" key="4">
    <source>
        <dbReference type="PROSITE" id="PS50853"/>
    </source>
</evidence>
<proteinExistence type="predicted"/>
<dbReference type="Pfam" id="PF00041">
    <property type="entry name" value="fn3"/>
    <property type="match status" value="1"/>
</dbReference>
<protein>
    <recommendedName>
        <fullName evidence="7">Titin</fullName>
    </recommendedName>
</protein>
<dbReference type="Proteomes" id="UP000314986">
    <property type="component" value="Unassembled WGS sequence"/>
</dbReference>
<sequence length="213" mass="23591">FFILTGNPSIEVKSQDVIVVEGERLNVPLPFRAVPAPTVSWHKNGRELKADDRITLKSDYISACLEIARSVHADAGVYTLTLENKLGSTIGTINVKVIGLPGQCKNIKASEVTKDSCKITWDPPDNDGGSPVLHYVLERRESGRRTYMPVMSGENKLSWSLKDLIPNGEYYFRVKAVNKIGGGEYTELRNPVIAEDPKRKSFLTFHQLSGACT</sequence>
<dbReference type="InterPro" id="IPR036116">
    <property type="entry name" value="FN3_sf"/>
</dbReference>
<dbReference type="PANTHER" id="PTHR14340:SF9">
    <property type="entry name" value="FIBRONECTIN TYPE-III DOMAIN-CONTAINING PROTEIN"/>
    <property type="match status" value="1"/>
</dbReference>
<reference evidence="5" key="4">
    <citation type="submission" date="2025-08" db="UniProtKB">
        <authorList>
            <consortium name="Ensembl"/>
        </authorList>
    </citation>
    <scope>IDENTIFICATION</scope>
</reference>
<dbReference type="SMART" id="SM00409">
    <property type="entry name" value="IG"/>
    <property type="match status" value="1"/>
</dbReference>
<evidence type="ECO:0000256" key="2">
    <source>
        <dbReference type="ARBA" id="ARBA00023319"/>
    </source>
</evidence>
<dbReference type="CDD" id="cd00063">
    <property type="entry name" value="FN3"/>
    <property type="match status" value="1"/>
</dbReference>
<evidence type="ECO:0008006" key="7">
    <source>
        <dbReference type="Google" id="ProtNLM"/>
    </source>
</evidence>
<accession>A0A4W3JJX7</accession>
<reference evidence="6" key="2">
    <citation type="journal article" date="2007" name="PLoS Biol.">
        <title>Survey sequencing and comparative analysis of the elephant shark (Callorhinchus milii) genome.</title>
        <authorList>
            <person name="Venkatesh B."/>
            <person name="Kirkness E.F."/>
            <person name="Loh Y.H."/>
            <person name="Halpern A.L."/>
            <person name="Lee A.P."/>
            <person name="Johnson J."/>
            <person name="Dandona N."/>
            <person name="Viswanathan L.D."/>
            <person name="Tay A."/>
            <person name="Venter J.C."/>
            <person name="Strausberg R.L."/>
            <person name="Brenner S."/>
        </authorList>
    </citation>
    <scope>NUCLEOTIDE SEQUENCE [LARGE SCALE GENOMIC DNA]</scope>
</reference>
<organism evidence="5 6">
    <name type="scientific">Callorhinchus milii</name>
    <name type="common">Ghost shark</name>
    <dbReference type="NCBI Taxonomy" id="7868"/>
    <lineage>
        <taxon>Eukaryota</taxon>
        <taxon>Metazoa</taxon>
        <taxon>Chordata</taxon>
        <taxon>Craniata</taxon>
        <taxon>Vertebrata</taxon>
        <taxon>Chondrichthyes</taxon>
        <taxon>Holocephali</taxon>
        <taxon>Chimaeriformes</taxon>
        <taxon>Callorhinchidae</taxon>
        <taxon>Callorhinchus</taxon>
    </lineage>
</organism>
<dbReference type="Pfam" id="PF07679">
    <property type="entry name" value="I-set"/>
    <property type="match status" value="1"/>
</dbReference>
<dbReference type="SUPFAM" id="SSF49265">
    <property type="entry name" value="Fibronectin type III"/>
    <property type="match status" value="1"/>
</dbReference>
<dbReference type="Gene3D" id="2.60.40.10">
    <property type="entry name" value="Immunoglobulins"/>
    <property type="match status" value="2"/>
</dbReference>
<dbReference type="Ensembl" id="ENSCMIT00000032917.1">
    <property type="protein sequence ID" value="ENSCMIP00000032425.1"/>
    <property type="gene ID" value="ENSCMIG00000013860.1"/>
</dbReference>
<evidence type="ECO:0000259" key="3">
    <source>
        <dbReference type="PROSITE" id="PS50835"/>
    </source>
</evidence>
<dbReference type="InterPro" id="IPR013098">
    <property type="entry name" value="Ig_I-set"/>
</dbReference>
<dbReference type="STRING" id="7868.ENSCMIP00000032425"/>
<dbReference type="InterPro" id="IPR003599">
    <property type="entry name" value="Ig_sub"/>
</dbReference>
<evidence type="ECO:0000313" key="6">
    <source>
        <dbReference type="Proteomes" id="UP000314986"/>
    </source>
</evidence>
<dbReference type="PRINTS" id="PR00014">
    <property type="entry name" value="FNTYPEIII"/>
</dbReference>
<dbReference type="SMART" id="SM00060">
    <property type="entry name" value="FN3"/>
    <property type="match status" value="1"/>
</dbReference>
<evidence type="ECO:0000313" key="5">
    <source>
        <dbReference type="Ensembl" id="ENSCMIP00000032425.1"/>
    </source>
</evidence>
<dbReference type="FunFam" id="2.60.40.10:FF:000031">
    <property type="entry name" value="Myosin-binding protein C, slow type"/>
    <property type="match status" value="1"/>
</dbReference>
<reference evidence="6" key="1">
    <citation type="journal article" date="2006" name="Science">
        <title>Ancient noncoding elements conserved in the human genome.</title>
        <authorList>
            <person name="Venkatesh B."/>
            <person name="Kirkness E.F."/>
            <person name="Loh Y.H."/>
            <person name="Halpern A.L."/>
            <person name="Lee A.P."/>
            <person name="Johnson J."/>
            <person name="Dandona N."/>
            <person name="Viswanathan L.D."/>
            <person name="Tay A."/>
            <person name="Venter J.C."/>
            <person name="Strausberg R.L."/>
            <person name="Brenner S."/>
        </authorList>
    </citation>
    <scope>NUCLEOTIDE SEQUENCE [LARGE SCALE GENOMIC DNA]</scope>
</reference>